<evidence type="ECO:0000313" key="2">
    <source>
        <dbReference type="Proteomes" id="UP000709295"/>
    </source>
</evidence>
<organism evidence="1 2">
    <name type="scientific">Phytophthora aleatoria</name>
    <dbReference type="NCBI Taxonomy" id="2496075"/>
    <lineage>
        <taxon>Eukaryota</taxon>
        <taxon>Sar</taxon>
        <taxon>Stramenopiles</taxon>
        <taxon>Oomycota</taxon>
        <taxon>Peronosporomycetes</taxon>
        <taxon>Peronosporales</taxon>
        <taxon>Peronosporaceae</taxon>
        <taxon>Phytophthora</taxon>
    </lineage>
</organism>
<reference evidence="1" key="1">
    <citation type="submission" date="2021-01" db="EMBL/GenBank/DDBJ databases">
        <title>Phytophthora aleatoria, a newly-described species from Pinus radiata is distinct from Phytophthora cactorum isolates based on comparative genomics.</title>
        <authorList>
            <person name="Mcdougal R."/>
            <person name="Panda P."/>
            <person name="Williams N."/>
            <person name="Studholme D.J."/>
        </authorList>
    </citation>
    <scope>NUCLEOTIDE SEQUENCE</scope>
    <source>
        <strain evidence="1">NZFS 4037</strain>
    </source>
</reference>
<accession>A0A8J5IHL2</accession>
<protein>
    <submittedName>
        <fullName evidence="1">Uncharacterized protein</fullName>
    </submittedName>
</protein>
<dbReference type="EMBL" id="JAENGY010001325">
    <property type="protein sequence ID" value="KAG6950254.1"/>
    <property type="molecule type" value="Genomic_DNA"/>
</dbReference>
<keyword evidence="2" id="KW-1185">Reference proteome</keyword>
<dbReference type="AlphaFoldDB" id="A0A8J5IHL2"/>
<dbReference type="Proteomes" id="UP000709295">
    <property type="component" value="Unassembled WGS sequence"/>
</dbReference>
<evidence type="ECO:0000313" key="1">
    <source>
        <dbReference type="EMBL" id="KAG6950254.1"/>
    </source>
</evidence>
<proteinExistence type="predicted"/>
<name>A0A8J5IHL2_9STRA</name>
<gene>
    <name evidence="1" type="ORF">JG688_00014241</name>
</gene>
<comment type="caution">
    <text evidence="1">The sequence shown here is derived from an EMBL/GenBank/DDBJ whole genome shotgun (WGS) entry which is preliminary data.</text>
</comment>
<sequence>MSPQRCYMYWKRENIMESHEYSTRMTLDDGAMEAMQQLYDRFRGALDSKAIYHIAEAAELPMLKWLYEVKHLMFEQFHVVKRKRSCLPHGRADVMSCWLTKFFLILRGACYTRLEVVISSYSNG</sequence>